<protein>
    <submittedName>
        <fullName evidence="1">Uncharacterized protein</fullName>
    </submittedName>
</protein>
<sequence length="51" mass="5755">MCASLCQIWSERFLKPGRSKTFAVPRSGGLSYACRYLIYKDYLNGGISNMT</sequence>
<keyword evidence="2" id="KW-1185">Reference proteome</keyword>
<proteinExistence type="predicted"/>
<dbReference type="KEGG" id="dmm:dnm_044480"/>
<name>A0A975BMT8_9BACT</name>
<accession>A0A975BMT8</accession>
<reference evidence="1" key="1">
    <citation type="journal article" date="2021" name="Microb. Physiol.">
        <title>Proteogenomic Insights into the Physiology of Marine, Sulfate-Reducing, Filamentous Desulfonema limicola and Desulfonema magnum.</title>
        <authorList>
            <person name="Schnaars V."/>
            <person name="Wohlbrand L."/>
            <person name="Scheve S."/>
            <person name="Hinrichs C."/>
            <person name="Reinhardt R."/>
            <person name="Rabus R."/>
        </authorList>
    </citation>
    <scope>NUCLEOTIDE SEQUENCE</scope>
    <source>
        <strain evidence="1">4be13</strain>
    </source>
</reference>
<evidence type="ECO:0000313" key="1">
    <source>
        <dbReference type="EMBL" id="QTA88403.1"/>
    </source>
</evidence>
<dbReference type="AlphaFoldDB" id="A0A975BMT8"/>
<dbReference type="Proteomes" id="UP000663722">
    <property type="component" value="Chromosome"/>
</dbReference>
<dbReference type="EMBL" id="CP061800">
    <property type="protein sequence ID" value="QTA88403.1"/>
    <property type="molecule type" value="Genomic_DNA"/>
</dbReference>
<gene>
    <name evidence="1" type="ORF">dnm_044480</name>
</gene>
<evidence type="ECO:0000313" key="2">
    <source>
        <dbReference type="Proteomes" id="UP000663722"/>
    </source>
</evidence>
<organism evidence="1 2">
    <name type="scientific">Desulfonema magnum</name>
    <dbReference type="NCBI Taxonomy" id="45655"/>
    <lineage>
        <taxon>Bacteria</taxon>
        <taxon>Pseudomonadati</taxon>
        <taxon>Thermodesulfobacteriota</taxon>
        <taxon>Desulfobacteria</taxon>
        <taxon>Desulfobacterales</taxon>
        <taxon>Desulfococcaceae</taxon>
        <taxon>Desulfonema</taxon>
    </lineage>
</organism>